<gene>
    <name evidence="1" type="ORF">GCM10022255_094950</name>
</gene>
<accession>A0ABP8DQ83</accession>
<dbReference type="RefSeq" id="WP_345138514.1">
    <property type="nucleotide sequence ID" value="NZ_BAABAT010000046.1"/>
</dbReference>
<keyword evidence="2" id="KW-1185">Reference proteome</keyword>
<evidence type="ECO:0000313" key="1">
    <source>
        <dbReference type="EMBL" id="GAA4261625.1"/>
    </source>
</evidence>
<name>A0ABP8DQ83_9ACTN</name>
<evidence type="ECO:0000313" key="2">
    <source>
        <dbReference type="Proteomes" id="UP001500620"/>
    </source>
</evidence>
<sequence length="88" mass="9644">MNTPPGYPPLAVAYRVIAKRWRLGWELYISDAEHGEIGVTNTDGTCTDESHSGCADADYMVRDYLATVHDLTDDEKAALNITIVAEDG</sequence>
<protein>
    <submittedName>
        <fullName evidence="1">Uncharacterized protein</fullName>
    </submittedName>
</protein>
<organism evidence="1 2">
    <name type="scientific">Dactylosporangium darangshiense</name>
    <dbReference type="NCBI Taxonomy" id="579108"/>
    <lineage>
        <taxon>Bacteria</taxon>
        <taxon>Bacillati</taxon>
        <taxon>Actinomycetota</taxon>
        <taxon>Actinomycetes</taxon>
        <taxon>Micromonosporales</taxon>
        <taxon>Micromonosporaceae</taxon>
        <taxon>Dactylosporangium</taxon>
    </lineage>
</organism>
<comment type="caution">
    <text evidence="1">The sequence shown here is derived from an EMBL/GenBank/DDBJ whole genome shotgun (WGS) entry which is preliminary data.</text>
</comment>
<dbReference type="EMBL" id="BAABAT010000046">
    <property type="protein sequence ID" value="GAA4261625.1"/>
    <property type="molecule type" value="Genomic_DNA"/>
</dbReference>
<dbReference type="Proteomes" id="UP001500620">
    <property type="component" value="Unassembled WGS sequence"/>
</dbReference>
<proteinExistence type="predicted"/>
<reference evidence="2" key="1">
    <citation type="journal article" date="2019" name="Int. J. Syst. Evol. Microbiol.">
        <title>The Global Catalogue of Microorganisms (GCM) 10K type strain sequencing project: providing services to taxonomists for standard genome sequencing and annotation.</title>
        <authorList>
            <consortium name="The Broad Institute Genomics Platform"/>
            <consortium name="The Broad Institute Genome Sequencing Center for Infectious Disease"/>
            <person name="Wu L."/>
            <person name="Ma J."/>
        </authorList>
    </citation>
    <scope>NUCLEOTIDE SEQUENCE [LARGE SCALE GENOMIC DNA]</scope>
    <source>
        <strain evidence="2">JCM 17441</strain>
    </source>
</reference>